<evidence type="ECO:0000313" key="4">
    <source>
        <dbReference type="Proteomes" id="UP000663832"/>
    </source>
</evidence>
<protein>
    <submittedName>
        <fullName evidence="3">Uncharacterized protein</fullName>
    </submittedName>
</protein>
<dbReference type="Proteomes" id="UP000663877">
    <property type="component" value="Unassembled WGS sequence"/>
</dbReference>
<evidence type="ECO:0000313" key="3">
    <source>
        <dbReference type="EMBL" id="CAF1629070.1"/>
    </source>
</evidence>
<dbReference type="AlphaFoldDB" id="A0A816CV71"/>
<keyword evidence="1" id="KW-0175">Coiled coil</keyword>
<dbReference type="EMBL" id="CAJNOM010002217">
    <property type="protein sequence ID" value="CAF1629070.1"/>
    <property type="molecule type" value="Genomic_DNA"/>
</dbReference>
<dbReference type="EMBL" id="CAJNOI010001888">
    <property type="protein sequence ID" value="CAF1445611.1"/>
    <property type="molecule type" value="Genomic_DNA"/>
</dbReference>
<sequence length="116" mass="13560">MKKYHTVLLKKIRSIHQKYKEIEENVKEQDQKLILLDDKTLEARLKDLSKNFEEGTVAMNENQLKTGSELNQILCRELEQTSKLFETSVERQSILNGTCTIALVFLTYLDPFTYGF</sequence>
<proteinExistence type="predicted"/>
<dbReference type="Proteomes" id="UP000663832">
    <property type="component" value="Unassembled WGS sequence"/>
</dbReference>
<comment type="caution">
    <text evidence="3">The sequence shown here is derived from an EMBL/GenBank/DDBJ whole genome shotgun (WGS) entry which is preliminary data.</text>
</comment>
<evidence type="ECO:0000313" key="2">
    <source>
        <dbReference type="EMBL" id="CAF1445611.1"/>
    </source>
</evidence>
<evidence type="ECO:0000256" key="1">
    <source>
        <dbReference type="SAM" id="Coils"/>
    </source>
</evidence>
<organism evidence="3 4">
    <name type="scientific">Adineta steineri</name>
    <dbReference type="NCBI Taxonomy" id="433720"/>
    <lineage>
        <taxon>Eukaryota</taxon>
        <taxon>Metazoa</taxon>
        <taxon>Spiralia</taxon>
        <taxon>Gnathifera</taxon>
        <taxon>Rotifera</taxon>
        <taxon>Eurotatoria</taxon>
        <taxon>Bdelloidea</taxon>
        <taxon>Adinetida</taxon>
        <taxon>Adinetidae</taxon>
        <taxon>Adineta</taxon>
    </lineage>
</organism>
<feature type="coiled-coil region" evidence="1">
    <location>
        <begin position="12"/>
        <end position="39"/>
    </location>
</feature>
<reference evidence="3" key="1">
    <citation type="submission" date="2021-02" db="EMBL/GenBank/DDBJ databases">
        <authorList>
            <person name="Nowell W R."/>
        </authorList>
    </citation>
    <scope>NUCLEOTIDE SEQUENCE</scope>
</reference>
<keyword evidence="4" id="KW-1185">Reference proteome</keyword>
<accession>A0A816CV71</accession>
<name>A0A816CV71_9BILA</name>
<gene>
    <name evidence="2" type="ORF">BJG266_LOCUS40142</name>
    <name evidence="3" type="ORF">QVE165_LOCUS57019</name>
</gene>